<gene>
    <name evidence="2" type="ORF">COLO4_27605</name>
</gene>
<keyword evidence="3" id="KW-1185">Reference proteome</keyword>
<proteinExistence type="predicted"/>
<dbReference type="Pfam" id="PF12428">
    <property type="entry name" value="DUF3675"/>
    <property type="match status" value="1"/>
</dbReference>
<dbReference type="Proteomes" id="UP000187203">
    <property type="component" value="Unassembled WGS sequence"/>
</dbReference>
<feature type="chain" id="PRO_5012074021" evidence="1">
    <location>
        <begin position="22"/>
        <end position="228"/>
    </location>
</feature>
<name>A0A1R3HQ92_9ROSI</name>
<evidence type="ECO:0000256" key="1">
    <source>
        <dbReference type="SAM" id="SignalP"/>
    </source>
</evidence>
<dbReference type="STRING" id="93759.A0A1R3HQ92"/>
<dbReference type="OrthoDB" id="14911at2759"/>
<dbReference type="EMBL" id="AWUE01019644">
    <property type="protein sequence ID" value="OMO72454.1"/>
    <property type="molecule type" value="Genomic_DNA"/>
</dbReference>
<dbReference type="AlphaFoldDB" id="A0A1R3HQ92"/>
<feature type="signal peptide" evidence="1">
    <location>
        <begin position="1"/>
        <end position="21"/>
    </location>
</feature>
<evidence type="ECO:0000313" key="2">
    <source>
        <dbReference type="EMBL" id="OMO72454.1"/>
    </source>
</evidence>
<accession>A0A1R3HQ92</accession>
<evidence type="ECO:0000313" key="3">
    <source>
        <dbReference type="Proteomes" id="UP000187203"/>
    </source>
</evidence>
<dbReference type="InterPro" id="IPR022143">
    <property type="entry name" value="DUF3675"/>
</dbReference>
<reference evidence="3" key="1">
    <citation type="submission" date="2013-09" db="EMBL/GenBank/DDBJ databases">
        <title>Corchorus olitorius genome sequencing.</title>
        <authorList>
            <person name="Alam M."/>
            <person name="Haque M.S."/>
            <person name="Islam M.S."/>
            <person name="Emdad E.M."/>
            <person name="Islam M.M."/>
            <person name="Ahmed B."/>
            <person name="Halim A."/>
            <person name="Hossen Q.M.M."/>
            <person name="Hossain M.Z."/>
            <person name="Ahmed R."/>
            <person name="Khan M.M."/>
            <person name="Islam R."/>
            <person name="Rashid M.M."/>
            <person name="Khan S.A."/>
            <person name="Rahman M.S."/>
            <person name="Alam M."/>
            <person name="Yahiya A.S."/>
            <person name="Khan M.S."/>
            <person name="Azam M.S."/>
            <person name="Haque T."/>
            <person name="Lashkar M.Z.H."/>
            <person name="Akhand A.I."/>
            <person name="Morshed G."/>
            <person name="Roy S."/>
            <person name="Uddin K.S."/>
            <person name="Rabeya T."/>
            <person name="Hossain A.S."/>
            <person name="Chowdhury A."/>
            <person name="Snigdha A.R."/>
            <person name="Mortoza M.S."/>
            <person name="Matin S.A."/>
            <person name="Hoque S.M.E."/>
            <person name="Islam M.K."/>
            <person name="Roy D.K."/>
            <person name="Haider R."/>
            <person name="Moosa M.M."/>
            <person name="Elias S.M."/>
            <person name="Hasan A.M."/>
            <person name="Jahan S."/>
            <person name="Shafiuddin M."/>
            <person name="Mahmood N."/>
            <person name="Shommy N.S."/>
        </authorList>
    </citation>
    <scope>NUCLEOTIDE SEQUENCE [LARGE SCALE GENOMIC DNA]</scope>
    <source>
        <strain evidence="3">cv. O-4</strain>
    </source>
</reference>
<sequence>MGGNPWKAGKFSLSFCLSLWSEHLGLHRGEINQIIDPISDSSYKDIWVATAKVRTGTIQAERQFLEAEYDEYAASNASGAVFCRSAALIVLHDAFFKYQAKPKLTTHGYFYHEGKNLGFSKVSVSWTAADLIHQFPNDTLSVILDNLSLIVTHKKVGSGVSYCSSVCYHIGLEGQYSGSKEESFLFTTIWHARSSIIGIYNLTSRIVGFEVKPCSKPGNEGKRERKLV</sequence>
<protein>
    <submittedName>
        <fullName evidence="2">Uncharacterized protein</fullName>
    </submittedName>
</protein>
<keyword evidence="1" id="KW-0732">Signal</keyword>
<organism evidence="2 3">
    <name type="scientific">Corchorus olitorius</name>
    <dbReference type="NCBI Taxonomy" id="93759"/>
    <lineage>
        <taxon>Eukaryota</taxon>
        <taxon>Viridiplantae</taxon>
        <taxon>Streptophyta</taxon>
        <taxon>Embryophyta</taxon>
        <taxon>Tracheophyta</taxon>
        <taxon>Spermatophyta</taxon>
        <taxon>Magnoliopsida</taxon>
        <taxon>eudicotyledons</taxon>
        <taxon>Gunneridae</taxon>
        <taxon>Pentapetalae</taxon>
        <taxon>rosids</taxon>
        <taxon>malvids</taxon>
        <taxon>Malvales</taxon>
        <taxon>Malvaceae</taxon>
        <taxon>Grewioideae</taxon>
        <taxon>Apeibeae</taxon>
        <taxon>Corchorus</taxon>
    </lineage>
</organism>
<comment type="caution">
    <text evidence="2">The sequence shown here is derived from an EMBL/GenBank/DDBJ whole genome shotgun (WGS) entry which is preliminary data.</text>
</comment>